<organism evidence="1 2">
    <name type="scientific">Methanobacterium subterraneum</name>
    <dbReference type="NCBI Taxonomy" id="59277"/>
    <lineage>
        <taxon>Archaea</taxon>
        <taxon>Methanobacteriati</taxon>
        <taxon>Methanobacteriota</taxon>
        <taxon>Methanomada group</taxon>
        <taxon>Methanobacteria</taxon>
        <taxon>Methanobacteriales</taxon>
        <taxon>Methanobacteriaceae</taxon>
        <taxon>Methanobacterium</taxon>
    </lineage>
</organism>
<evidence type="ECO:0008006" key="3">
    <source>
        <dbReference type="Google" id="ProtNLM"/>
    </source>
</evidence>
<dbReference type="SUPFAM" id="SSF53474">
    <property type="entry name" value="alpha/beta-Hydrolases"/>
    <property type="match status" value="1"/>
</dbReference>
<accession>A0A7J4THU1</accession>
<dbReference type="Proteomes" id="UP000586031">
    <property type="component" value="Unassembled WGS sequence"/>
</dbReference>
<gene>
    <name evidence="1" type="ORF">HA271_01235</name>
</gene>
<dbReference type="EMBL" id="DUHE01000034">
    <property type="protein sequence ID" value="HII83471.1"/>
    <property type="molecule type" value="Genomic_DNA"/>
</dbReference>
<comment type="caution">
    <text evidence="1">The sequence shown here is derived from an EMBL/GenBank/DDBJ whole genome shotgun (WGS) entry which is preliminary data.</text>
</comment>
<proteinExistence type="predicted"/>
<dbReference type="InterPro" id="IPR029058">
    <property type="entry name" value="AB_hydrolase_fold"/>
</dbReference>
<dbReference type="AlphaFoldDB" id="A0A7J4THU1"/>
<reference evidence="2" key="1">
    <citation type="journal article" date="2020" name="bioRxiv">
        <title>A rank-normalized archaeal taxonomy based on genome phylogeny resolves widespread incomplete and uneven classifications.</title>
        <authorList>
            <person name="Rinke C."/>
            <person name="Chuvochina M."/>
            <person name="Mussig A.J."/>
            <person name="Chaumeil P.-A."/>
            <person name="Waite D.W."/>
            <person name="Whitman W.B."/>
            <person name="Parks D.H."/>
            <person name="Hugenholtz P."/>
        </authorList>
    </citation>
    <scope>NUCLEOTIDE SEQUENCE [LARGE SCALE GENOMIC DNA]</scope>
</reference>
<protein>
    <recommendedName>
        <fullName evidence="3">Alpha/beta hydrolase</fullName>
    </recommendedName>
</protein>
<evidence type="ECO:0000313" key="2">
    <source>
        <dbReference type="Proteomes" id="UP000586031"/>
    </source>
</evidence>
<evidence type="ECO:0000313" key="1">
    <source>
        <dbReference type="EMBL" id="HII83471.1"/>
    </source>
</evidence>
<name>A0A7J4THU1_9EURY</name>
<sequence>MKLGTLLLDEFTVYIVDRRGHGMSGPCGIKTPQFLKDSLTALNETIPYSNLVELKGHNHDSAQDYGKPKPIAQELRRFF</sequence>